<name>A0ACA9SQJ9_9GLOM</name>
<dbReference type="EMBL" id="CAJVQC010144472">
    <property type="protein sequence ID" value="CAG8844893.1"/>
    <property type="molecule type" value="Genomic_DNA"/>
</dbReference>
<evidence type="ECO:0000313" key="1">
    <source>
        <dbReference type="EMBL" id="CAG8844893.1"/>
    </source>
</evidence>
<proteinExistence type="predicted"/>
<dbReference type="Proteomes" id="UP000789920">
    <property type="component" value="Unassembled WGS sequence"/>
</dbReference>
<comment type="caution">
    <text evidence="1">The sequence shown here is derived from an EMBL/GenBank/DDBJ whole genome shotgun (WGS) entry which is preliminary data.</text>
</comment>
<accession>A0ACA9SQJ9</accession>
<feature type="non-terminal residue" evidence="1">
    <location>
        <position position="1"/>
    </location>
</feature>
<protein>
    <submittedName>
        <fullName evidence="1">15602_t:CDS:1</fullName>
    </submittedName>
</protein>
<organism evidence="1 2">
    <name type="scientific">Racocetra persica</name>
    <dbReference type="NCBI Taxonomy" id="160502"/>
    <lineage>
        <taxon>Eukaryota</taxon>
        <taxon>Fungi</taxon>
        <taxon>Fungi incertae sedis</taxon>
        <taxon>Mucoromycota</taxon>
        <taxon>Glomeromycotina</taxon>
        <taxon>Glomeromycetes</taxon>
        <taxon>Diversisporales</taxon>
        <taxon>Gigasporaceae</taxon>
        <taxon>Racocetra</taxon>
    </lineage>
</organism>
<gene>
    <name evidence="1" type="ORF">RPERSI_LOCUS33408</name>
</gene>
<reference evidence="1" key="1">
    <citation type="submission" date="2021-06" db="EMBL/GenBank/DDBJ databases">
        <authorList>
            <person name="Kallberg Y."/>
            <person name="Tangrot J."/>
            <person name="Rosling A."/>
        </authorList>
    </citation>
    <scope>NUCLEOTIDE SEQUENCE</scope>
    <source>
        <strain evidence="1">MA461A</strain>
    </source>
</reference>
<evidence type="ECO:0000313" key="2">
    <source>
        <dbReference type="Proteomes" id="UP000789920"/>
    </source>
</evidence>
<keyword evidence="2" id="KW-1185">Reference proteome</keyword>
<sequence length="47" mass="5540">LSRLTQEHNRATFEIAQIRKCMICIRDFKEDFAVKANWINAEDTIIS</sequence>